<evidence type="ECO:0000256" key="2">
    <source>
        <dbReference type="SAM" id="SignalP"/>
    </source>
</evidence>
<keyword evidence="2" id="KW-0732">Signal</keyword>
<feature type="transmembrane region" description="Helical" evidence="1">
    <location>
        <begin position="115"/>
        <end position="134"/>
    </location>
</feature>
<proteinExistence type="predicted"/>
<comment type="caution">
    <text evidence="3">The sequence shown here is derived from an EMBL/GenBank/DDBJ whole genome shotgun (WGS) entry which is preliminary data.</text>
</comment>
<keyword evidence="1" id="KW-0812">Transmembrane</keyword>
<evidence type="ECO:0000256" key="1">
    <source>
        <dbReference type="SAM" id="Phobius"/>
    </source>
</evidence>
<feature type="chain" id="PRO_5040334521" evidence="2">
    <location>
        <begin position="18"/>
        <end position="149"/>
    </location>
</feature>
<feature type="signal peptide" evidence="2">
    <location>
        <begin position="1"/>
        <end position="17"/>
    </location>
</feature>
<evidence type="ECO:0000313" key="4">
    <source>
        <dbReference type="Proteomes" id="UP001153069"/>
    </source>
</evidence>
<organism evidence="3 4">
    <name type="scientific">Seminavis robusta</name>
    <dbReference type="NCBI Taxonomy" id="568900"/>
    <lineage>
        <taxon>Eukaryota</taxon>
        <taxon>Sar</taxon>
        <taxon>Stramenopiles</taxon>
        <taxon>Ochrophyta</taxon>
        <taxon>Bacillariophyta</taxon>
        <taxon>Bacillariophyceae</taxon>
        <taxon>Bacillariophycidae</taxon>
        <taxon>Naviculales</taxon>
        <taxon>Naviculaceae</taxon>
        <taxon>Seminavis</taxon>
    </lineage>
</organism>
<keyword evidence="1" id="KW-0472">Membrane</keyword>
<dbReference type="Proteomes" id="UP001153069">
    <property type="component" value="Unassembled WGS sequence"/>
</dbReference>
<dbReference type="EMBL" id="CAICTM010000108">
    <property type="protein sequence ID" value="CAB9501458.1"/>
    <property type="molecule type" value="Genomic_DNA"/>
</dbReference>
<keyword evidence="4" id="KW-1185">Reference proteome</keyword>
<evidence type="ECO:0000313" key="3">
    <source>
        <dbReference type="EMBL" id="CAB9501458.1"/>
    </source>
</evidence>
<name>A0A9N8H4A9_9STRA</name>
<dbReference type="AlphaFoldDB" id="A0A9N8H4A9"/>
<sequence length="149" mass="16227">MTRLCFALLAILTVATAFTTPAPLKSVAHSKPLFMFSAEDGKASAEKSKGLSEVAPGESADALQETTAMEATSIEELASTPQKETMMVKNRNTGEMMEVEVNESYLANAKLELNWWAWGLFVALPFILLANDVLHFIPADGPLKAFVKY</sequence>
<reference evidence="3" key="1">
    <citation type="submission" date="2020-06" db="EMBL/GenBank/DDBJ databases">
        <authorList>
            <consortium name="Plant Systems Biology data submission"/>
        </authorList>
    </citation>
    <scope>NUCLEOTIDE SEQUENCE</scope>
    <source>
        <strain evidence="3">D6</strain>
    </source>
</reference>
<protein>
    <submittedName>
        <fullName evidence="3">Uncharacterized protein</fullName>
    </submittedName>
</protein>
<gene>
    <name evidence="3" type="ORF">SEMRO_109_G054570.1</name>
</gene>
<keyword evidence="1" id="KW-1133">Transmembrane helix</keyword>
<accession>A0A9N8H4A9</accession>